<keyword evidence="3" id="KW-1185">Reference proteome</keyword>
<dbReference type="Proteomes" id="UP000503640">
    <property type="component" value="Unassembled WGS sequence"/>
</dbReference>
<proteinExistence type="predicted"/>
<dbReference type="RefSeq" id="WP_176065466.1">
    <property type="nucleotide sequence ID" value="NZ_BJTG01000005.1"/>
</dbReference>
<evidence type="ECO:0000256" key="1">
    <source>
        <dbReference type="SAM" id="Phobius"/>
    </source>
</evidence>
<feature type="transmembrane region" description="Helical" evidence="1">
    <location>
        <begin position="27"/>
        <end position="49"/>
    </location>
</feature>
<dbReference type="AlphaFoldDB" id="A0A7I9VMQ7"/>
<name>A0A7I9VMQ7_9BACT</name>
<keyword evidence="1" id="KW-1133">Transmembrane helix</keyword>
<keyword evidence="1" id="KW-0812">Transmembrane</keyword>
<evidence type="ECO:0000313" key="3">
    <source>
        <dbReference type="Proteomes" id="UP000503640"/>
    </source>
</evidence>
<evidence type="ECO:0008006" key="4">
    <source>
        <dbReference type="Google" id="ProtNLM"/>
    </source>
</evidence>
<organism evidence="2 3">
    <name type="scientific">Anaeromyxobacter diazotrophicus</name>
    <dbReference type="NCBI Taxonomy" id="2590199"/>
    <lineage>
        <taxon>Bacteria</taxon>
        <taxon>Pseudomonadati</taxon>
        <taxon>Myxococcota</taxon>
        <taxon>Myxococcia</taxon>
        <taxon>Myxococcales</taxon>
        <taxon>Cystobacterineae</taxon>
        <taxon>Anaeromyxobacteraceae</taxon>
        <taxon>Anaeromyxobacter</taxon>
    </lineage>
</organism>
<comment type="caution">
    <text evidence="2">The sequence shown here is derived from an EMBL/GenBank/DDBJ whole genome shotgun (WGS) entry which is preliminary data.</text>
</comment>
<dbReference type="Pfam" id="PF09527">
    <property type="entry name" value="ATPase_gene1"/>
    <property type="match status" value="1"/>
</dbReference>
<keyword evidence="1" id="KW-0472">Membrane</keyword>
<protein>
    <recommendedName>
        <fullName evidence="4">ATP synthase protein I</fullName>
    </recommendedName>
</protein>
<dbReference type="InterPro" id="IPR032820">
    <property type="entry name" value="ATPase_put"/>
</dbReference>
<dbReference type="EMBL" id="BJTG01000005">
    <property type="protein sequence ID" value="GEJ57671.1"/>
    <property type="molecule type" value="Genomic_DNA"/>
</dbReference>
<accession>A0A7I9VMQ7</accession>
<sequence>MPDSDDKDRRGPPDEGLSNLADAYRKAAPYMGASTQLVASVGLMTALGWWGDKKLGHTTPWLLLVGAGVGMLVGFVSFFKTVLGKKDP</sequence>
<evidence type="ECO:0000313" key="2">
    <source>
        <dbReference type="EMBL" id="GEJ57671.1"/>
    </source>
</evidence>
<reference evidence="3" key="1">
    <citation type="journal article" date="2020" name="Appl. Environ. Microbiol.">
        <title>Diazotrophic Anaeromyxobacter Isolates from Soils.</title>
        <authorList>
            <person name="Masuda Y."/>
            <person name="Yamanaka H."/>
            <person name="Xu Z.X."/>
            <person name="Shiratori Y."/>
            <person name="Aono T."/>
            <person name="Amachi S."/>
            <person name="Senoo K."/>
            <person name="Itoh H."/>
        </authorList>
    </citation>
    <scope>NUCLEOTIDE SEQUENCE [LARGE SCALE GENOMIC DNA]</scope>
    <source>
        <strain evidence="3">R267</strain>
    </source>
</reference>
<gene>
    <name evidence="2" type="ORF">AMYX_24120</name>
</gene>
<feature type="transmembrane region" description="Helical" evidence="1">
    <location>
        <begin position="61"/>
        <end position="83"/>
    </location>
</feature>